<keyword evidence="9" id="KW-0325">Glycoprotein</keyword>
<evidence type="ECO:0000256" key="12">
    <source>
        <dbReference type="SAM" id="MobiDB-lite"/>
    </source>
</evidence>
<organism evidence="15 16">
    <name type="scientific">Lingula anatina</name>
    <name type="common">Brachiopod</name>
    <name type="synonym">Lingula unguis</name>
    <dbReference type="NCBI Taxonomy" id="7574"/>
    <lineage>
        <taxon>Eukaryota</taxon>
        <taxon>Metazoa</taxon>
        <taxon>Spiralia</taxon>
        <taxon>Lophotrochozoa</taxon>
        <taxon>Brachiopoda</taxon>
        <taxon>Linguliformea</taxon>
        <taxon>Lingulata</taxon>
        <taxon>Lingulida</taxon>
        <taxon>Linguloidea</taxon>
        <taxon>Lingulidae</taxon>
        <taxon>Lingula</taxon>
    </lineage>
</organism>
<keyword evidence="4 10" id="KW-0378">Hydrolase</keyword>
<dbReference type="PROSITE" id="PS51864">
    <property type="entry name" value="ASTACIN"/>
    <property type="match status" value="1"/>
</dbReference>
<dbReference type="SUPFAM" id="SSF55486">
    <property type="entry name" value="Metalloproteases ('zincins'), catalytic domain"/>
    <property type="match status" value="1"/>
</dbReference>
<reference evidence="16" key="1">
    <citation type="submission" date="2025-08" db="UniProtKB">
        <authorList>
            <consortium name="RefSeq"/>
        </authorList>
    </citation>
    <scope>IDENTIFICATION</scope>
    <source>
        <tissue evidence="16">Gonads</tissue>
    </source>
</reference>
<gene>
    <name evidence="16" type="primary">LOC106181780</name>
</gene>
<evidence type="ECO:0000259" key="13">
    <source>
        <dbReference type="PROSITE" id="PS50060"/>
    </source>
</evidence>
<comment type="caution">
    <text evidence="10">Lacks conserved residue(s) required for the propagation of feature annotation.</text>
</comment>
<dbReference type="InParanoid" id="A0A1S3KGE6"/>
<dbReference type="GO" id="GO:0008270">
    <property type="term" value="F:zinc ion binding"/>
    <property type="evidence" value="ECO:0007669"/>
    <property type="project" value="UniProtKB-UniRule"/>
</dbReference>
<dbReference type="OrthoDB" id="291007at2759"/>
<evidence type="ECO:0000313" key="16">
    <source>
        <dbReference type="RefSeq" id="XP_013421715.1"/>
    </source>
</evidence>
<keyword evidence="6 10" id="KW-0482">Metalloprotease</keyword>
<dbReference type="SMART" id="SM00235">
    <property type="entry name" value="ZnMc"/>
    <property type="match status" value="1"/>
</dbReference>
<sequence>MVRLVAFGLLALAVAQAAVVPQNEPEEVDESWFPREGEDPVMMAGKFEGDMVIDENSLLDKILPRNAMKSTYKLWPNGVVYYTLDESYPSYIVSVIESAFREMEDKTKVNGKYCVRFLKRTSENDYIRIRPISGCYSLVGRKGGYQDLSIARGCTQKGTIMHELKHALGFYHEQSRNDRDNYITVDYSNVQSGKASQFQKMSLNNIQQFTPYDYGSLMHYGRYSFAADRSKPTIIPKKAGVTIGQRIRLSDYDIQEIRTLYSCGGTSTSTGGSVTQPPVVTNQPTTGSVSGLPKGTCTFESGLCGWTQDTYDSHDWTIRSGSTPSGSTGPTSAYGGSGKYVYVEASGYSNKIARLVSPMLTTTGATPFCLRFNYHMYGADMGRLTIGSKFGTTYRPIVYFSGDKGTSWRTARFTINTSSAGSFSFYLEGTVGTNYRSDIAIDNLNLASGKCT</sequence>
<dbReference type="EC" id="3.4.24.-" evidence="11"/>
<protein>
    <recommendedName>
        <fullName evidence="11">Metalloendopeptidase</fullName>
        <ecNumber evidence="11">3.4.24.-</ecNumber>
    </recommendedName>
</protein>
<evidence type="ECO:0000256" key="10">
    <source>
        <dbReference type="PROSITE-ProRule" id="PRU01211"/>
    </source>
</evidence>
<keyword evidence="3 11" id="KW-0732">Signal</keyword>
<keyword evidence="8" id="KW-1015">Disulfide bond</keyword>
<dbReference type="PRINTS" id="PR00480">
    <property type="entry name" value="ASTACIN"/>
</dbReference>
<feature type="signal peptide" evidence="11">
    <location>
        <begin position="1"/>
        <end position="17"/>
    </location>
</feature>
<evidence type="ECO:0000256" key="1">
    <source>
        <dbReference type="ARBA" id="ARBA00022670"/>
    </source>
</evidence>
<dbReference type="InterPro" id="IPR024079">
    <property type="entry name" value="MetalloPept_cat_dom_sf"/>
</dbReference>
<dbReference type="AlphaFoldDB" id="A0A1S3KGE6"/>
<dbReference type="SMART" id="SM00137">
    <property type="entry name" value="MAM"/>
    <property type="match status" value="1"/>
</dbReference>
<dbReference type="PROSITE" id="PS50060">
    <property type="entry name" value="MAM_2"/>
    <property type="match status" value="1"/>
</dbReference>
<accession>A0A1S3KGE6</accession>
<dbReference type="GeneID" id="106181780"/>
<dbReference type="KEGG" id="lak:106181780"/>
<dbReference type="GO" id="GO:0006508">
    <property type="term" value="P:proteolysis"/>
    <property type="evidence" value="ECO:0007669"/>
    <property type="project" value="UniProtKB-KW"/>
</dbReference>
<dbReference type="SUPFAM" id="SSF49899">
    <property type="entry name" value="Concanavalin A-like lectins/glucanases"/>
    <property type="match status" value="1"/>
</dbReference>
<feature type="binding site" evidence="10">
    <location>
        <position position="162"/>
    </location>
    <ligand>
        <name>Zn(2+)</name>
        <dbReference type="ChEBI" id="CHEBI:29105"/>
        <note>catalytic</note>
    </ligand>
</feature>
<evidence type="ECO:0000256" key="8">
    <source>
        <dbReference type="ARBA" id="ARBA00023157"/>
    </source>
</evidence>
<keyword evidence="7" id="KW-0865">Zymogen</keyword>
<comment type="cofactor">
    <cofactor evidence="10 11">
        <name>Zn(2+)</name>
        <dbReference type="ChEBI" id="CHEBI:29105"/>
    </cofactor>
    <text evidence="10 11">Binds 1 zinc ion per subunit.</text>
</comment>
<dbReference type="InterPro" id="IPR001506">
    <property type="entry name" value="Peptidase_M12A"/>
</dbReference>
<feature type="binding site" evidence="10">
    <location>
        <position position="172"/>
    </location>
    <ligand>
        <name>Zn(2+)</name>
        <dbReference type="ChEBI" id="CHEBI:29105"/>
        <note>catalytic</note>
    </ligand>
</feature>
<dbReference type="InterPro" id="IPR000998">
    <property type="entry name" value="MAM_dom"/>
</dbReference>
<dbReference type="Gene3D" id="2.60.120.200">
    <property type="match status" value="1"/>
</dbReference>
<dbReference type="Proteomes" id="UP000085678">
    <property type="component" value="Unplaced"/>
</dbReference>
<dbReference type="Gene3D" id="3.40.390.10">
    <property type="entry name" value="Collagenase (Catalytic Domain)"/>
    <property type="match status" value="1"/>
</dbReference>
<evidence type="ECO:0000256" key="5">
    <source>
        <dbReference type="ARBA" id="ARBA00022833"/>
    </source>
</evidence>
<dbReference type="Pfam" id="PF00629">
    <property type="entry name" value="MAM"/>
    <property type="match status" value="1"/>
</dbReference>
<dbReference type="Pfam" id="PF01400">
    <property type="entry name" value="Astacin"/>
    <property type="match status" value="1"/>
</dbReference>
<dbReference type="PANTHER" id="PTHR10127:SF883">
    <property type="entry name" value="ZINC METALLOPROTEINASE NAS-8"/>
    <property type="match status" value="1"/>
</dbReference>
<evidence type="ECO:0000256" key="9">
    <source>
        <dbReference type="ARBA" id="ARBA00023180"/>
    </source>
</evidence>
<evidence type="ECO:0000256" key="6">
    <source>
        <dbReference type="ARBA" id="ARBA00023049"/>
    </source>
</evidence>
<keyword evidence="2 10" id="KW-0479">Metal-binding</keyword>
<evidence type="ECO:0000259" key="14">
    <source>
        <dbReference type="PROSITE" id="PS51864"/>
    </source>
</evidence>
<keyword evidence="5 10" id="KW-0862">Zinc</keyword>
<dbReference type="InterPro" id="IPR034035">
    <property type="entry name" value="Astacin-like_dom"/>
</dbReference>
<evidence type="ECO:0000256" key="2">
    <source>
        <dbReference type="ARBA" id="ARBA00022723"/>
    </source>
</evidence>
<evidence type="ECO:0000256" key="11">
    <source>
        <dbReference type="RuleBase" id="RU361183"/>
    </source>
</evidence>
<feature type="region of interest" description="Disordered" evidence="12">
    <location>
        <begin position="268"/>
        <end position="287"/>
    </location>
</feature>
<keyword evidence="1 10" id="KW-0645">Protease</keyword>
<dbReference type="GO" id="GO:0016020">
    <property type="term" value="C:membrane"/>
    <property type="evidence" value="ECO:0007669"/>
    <property type="project" value="InterPro"/>
</dbReference>
<feature type="compositionally biased region" description="Low complexity" evidence="12">
    <location>
        <begin position="268"/>
        <end position="286"/>
    </location>
</feature>
<feature type="domain" description="Peptidase M12A" evidence="14">
    <location>
        <begin position="66"/>
        <end position="264"/>
    </location>
</feature>
<dbReference type="InterPro" id="IPR013320">
    <property type="entry name" value="ConA-like_dom_sf"/>
</dbReference>
<dbReference type="CDD" id="cd06263">
    <property type="entry name" value="MAM"/>
    <property type="match status" value="1"/>
</dbReference>
<name>A0A1S3KGE6_LINAN</name>
<keyword evidence="15" id="KW-1185">Reference proteome</keyword>
<dbReference type="CDD" id="cd04280">
    <property type="entry name" value="ZnMc_astacin_like"/>
    <property type="match status" value="1"/>
</dbReference>
<evidence type="ECO:0000313" key="15">
    <source>
        <dbReference type="Proteomes" id="UP000085678"/>
    </source>
</evidence>
<feature type="chain" id="PRO_5010000189" description="Metalloendopeptidase" evidence="11">
    <location>
        <begin position="18"/>
        <end position="452"/>
    </location>
</feature>
<evidence type="ECO:0000256" key="7">
    <source>
        <dbReference type="ARBA" id="ARBA00023145"/>
    </source>
</evidence>
<dbReference type="PANTHER" id="PTHR10127">
    <property type="entry name" value="DISCOIDIN, CUB, EGF, LAMININ , AND ZINC METALLOPROTEASE DOMAIN CONTAINING"/>
    <property type="match status" value="1"/>
</dbReference>
<evidence type="ECO:0000256" key="4">
    <source>
        <dbReference type="ARBA" id="ARBA00022801"/>
    </source>
</evidence>
<dbReference type="InterPro" id="IPR006026">
    <property type="entry name" value="Peptidase_Metallo"/>
</dbReference>
<dbReference type="GO" id="GO:0004222">
    <property type="term" value="F:metalloendopeptidase activity"/>
    <property type="evidence" value="ECO:0007669"/>
    <property type="project" value="UniProtKB-UniRule"/>
</dbReference>
<feature type="active site" evidence="10">
    <location>
        <position position="163"/>
    </location>
</feature>
<feature type="domain" description="MAM" evidence="13">
    <location>
        <begin position="295"/>
        <end position="452"/>
    </location>
</feature>
<dbReference type="RefSeq" id="XP_013421715.1">
    <property type="nucleotide sequence ID" value="XM_013566261.1"/>
</dbReference>
<evidence type="ECO:0000256" key="3">
    <source>
        <dbReference type="ARBA" id="ARBA00022729"/>
    </source>
</evidence>
<dbReference type="FunFam" id="3.40.390.10:FF:000015">
    <property type="entry name" value="Meprin A subunit"/>
    <property type="match status" value="1"/>
</dbReference>
<feature type="binding site" evidence="10">
    <location>
        <position position="166"/>
    </location>
    <ligand>
        <name>Zn(2+)</name>
        <dbReference type="ChEBI" id="CHEBI:29105"/>
        <note>catalytic</note>
    </ligand>
</feature>
<proteinExistence type="predicted"/>